<dbReference type="Proteomes" id="UP001362999">
    <property type="component" value="Unassembled WGS sequence"/>
</dbReference>
<evidence type="ECO:0000313" key="3">
    <source>
        <dbReference type="EMBL" id="KAK7056081.1"/>
    </source>
</evidence>
<evidence type="ECO:0000259" key="2">
    <source>
        <dbReference type="Pfam" id="PF24016"/>
    </source>
</evidence>
<feature type="region of interest" description="Disordered" evidence="1">
    <location>
        <begin position="1"/>
        <end position="29"/>
    </location>
</feature>
<dbReference type="EMBL" id="JAWWNJ010000005">
    <property type="protein sequence ID" value="KAK7056081.1"/>
    <property type="molecule type" value="Genomic_DNA"/>
</dbReference>
<feature type="compositionally biased region" description="Basic and acidic residues" evidence="1">
    <location>
        <begin position="12"/>
        <end position="29"/>
    </location>
</feature>
<feature type="compositionally biased region" description="Basic residues" evidence="1">
    <location>
        <begin position="1"/>
        <end position="11"/>
    </location>
</feature>
<dbReference type="AlphaFoldDB" id="A0AAW0DYA0"/>
<proteinExistence type="predicted"/>
<sequence length="300" mass="33379">MAHVRGKRRRGRGEPDFRRLNPEGSKTTREHLVPMYRAAKSVEFAMLRATFAHKRDARQIGMLQHIVQVGLCLNINRETKREERRTVEDASIHLMITHPEHAVGATSRTWIVHPLTTREIFCVTYLHGSRGQKTLYILSVAGRFIEPLVLRVKSVQMDERLRLMSQQDEVNGAVEAKGCKRARGKSGKTVLMGTSRDKLTDQSLLAPDAATVDVDLFVVAGTSGGSEAKHRVDMLVKSSNGSITTKLHAGPVPSCPPMNLTALTSNGSVNIHLPRSFSLTIRTRNDSVRFSDAQNAQERQ</sequence>
<comment type="caution">
    <text evidence="3">The sequence shown here is derived from an EMBL/GenBank/DDBJ whole genome shotgun (WGS) entry which is preliminary data.</text>
</comment>
<keyword evidence="4" id="KW-1185">Reference proteome</keyword>
<reference evidence="3 4" key="1">
    <citation type="journal article" date="2024" name="J Genomics">
        <title>Draft genome sequencing and assembly of Favolaschia claudopus CIRM-BRFM 2984 isolated from oak limbs.</title>
        <authorList>
            <person name="Navarro D."/>
            <person name="Drula E."/>
            <person name="Chaduli D."/>
            <person name="Cazenave R."/>
            <person name="Ahrendt S."/>
            <person name="Wang J."/>
            <person name="Lipzen A."/>
            <person name="Daum C."/>
            <person name="Barry K."/>
            <person name="Grigoriev I.V."/>
            <person name="Favel A."/>
            <person name="Rosso M.N."/>
            <person name="Martin F."/>
        </authorList>
    </citation>
    <scope>NUCLEOTIDE SEQUENCE [LARGE SCALE GENOMIC DNA]</scope>
    <source>
        <strain evidence="3 4">CIRM-BRFM 2984</strain>
    </source>
</reference>
<name>A0AAW0DYA0_9AGAR</name>
<organism evidence="3 4">
    <name type="scientific">Favolaschia claudopus</name>
    <dbReference type="NCBI Taxonomy" id="2862362"/>
    <lineage>
        <taxon>Eukaryota</taxon>
        <taxon>Fungi</taxon>
        <taxon>Dikarya</taxon>
        <taxon>Basidiomycota</taxon>
        <taxon>Agaricomycotina</taxon>
        <taxon>Agaricomycetes</taxon>
        <taxon>Agaricomycetidae</taxon>
        <taxon>Agaricales</taxon>
        <taxon>Marasmiineae</taxon>
        <taxon>Mycenaceae</taxon>
        <taxon>Favolaschia</taxon>
    </lineage>
</organism>
<protein>
    <recommendedName>
        <fullName evidence="2">DUF7330 domain-containing protein</fullName>
    </recommendedName>
</protein>
<feature type="domain" description="DUF7330" evidence="2">
    <location>
        <begin position="209"/>
        <end position="295"/>
    </location>
</feature>
<gene>
    <name evidence="3" type="ORF">R3P38DRAFT_2761207</name>
</gene>
<evidence type="ECO:0000313" key="4">
    <source>
        <dbReference type="Proteomes" id="UP001362999"/>
    </source>
</evidence>
<dbReference type="InterPro" id="IPR055754">
    <property type="entry name" value="DUF7330"/>
</dbReference>
<accession>A0AAW0DYA0</accession>
<dbReference type="Pfam" id="PF24016">
    <property type="entry name" value="DUF7330"/>
    <property type="match status" value="1"/>
</dbReference>
<evidence type="ECO:0000256" key="1">
    <source>
        <dbReference type="SAM" id="MobiDB-lite"/>
    </source>
</evidence>